<organismHost>
    <name type="scientific">Bacillus subtilis</name>
    <dbReference type="NCBI Taxonomy" id="1423"/>
</organismHost>
<keyword evidence="2" id="KW-1185">Reference proteome</keyword>
<evidence type="ECO:0000313" key="1">
    <source>
        <dbReference type="EMBL" id="AXH71054.1"/>
    </source>
</evidence>
<organism evidence="1 2">
    <name type="scientific">Bacillus phage BSP38</name>
    <dbReference type="NCBI Taxonomy" id="2283013"/>
    <lineage>
        <taxon>Viruses</taxon>
        <taxon>Duplodnaviria</taxon>
        <taxon>Heunggongvirae</taxon>
        <taxon>Uroviricota</taxon>
        <taxon>Caudoviricetes</taxon>
        <taxon>Herelleviridae</taxon>
        <taxon>Bastillevirinae</taxon>
        <taxon>Jeonjuvirus</taxon>
        <taxon>Jeonjuvirus BSP38</taxon>
    </lineage>
</organism>
<dbReference type="EMBL" id="MH606185">
    <property type="protein sequence ID" value="AXH71054.1"/>
    <property type="molecule type" value="Genomic_DNA"/>
</dbReference>
<name>A0A345MJM2_BPBSP</name>
<proteinExistence type="predicted"/>
<sequence length="81" mass="9374">MMELKTTSQCVATAKELLVSARSIKSQWEHAAWWDQKVELFWIIQDALESSRFIGEAYDELWQAKHILNEAESVAGRYAND</sequence>
<reference evidence="1 2" key="1">
    <citation type="submission" date="2018-07" db="EMBL/GenBank/DDBJ databases">
        <title>Complete nucleotide sequence of Bacillus phage BSP38.</title>
        <authorList>
            <person name="Ghosh K."/>
            <person name="Kim K.-P."/>
        </authorList>
    </citation>
    <scope>NUCLEOTIDE SEQUENCE [LARGE SCALE GENOMIC DNA]</scope>
</reference>
<evidence type="ECO:0000313" key="2">
    <source>
        <dbReference type="Proteomes" id="UP000260425"/>
    </source>
</evidence>
<accession>A0A345MJM2</accession>
<gene>
    <name evidence="1" type="ORF">BSP38_012</name>
</gene>
<protein>
    <submittedName>
        <fullName evidence="1">Uncharacterized protein</fullName>
    </submittedName>
</protein>
<dbReference type="Proteomes" id="UP000260425">
    <property type="component" value="Segment"/>
</dbReference>